<feature type="compositionally biased region" description="Polar residues" evidence="1">
    <location>
        <begin position="43"/>
        <end position="54"/>
    </location>
</feature>
<accession>A0A7W7ZH89</accession>
<gene>
    <name evidence="3" type="ORF">HDF16_004609</name>
</gene>
<reference evidence="3 4" key="1">
    <citation type="submission" date="2020-08" db="EMBL/GenBank/DDBJ databases">
        <title>Genomic Encyclopedia of Type Strains, Phase IV (KMG-V): Genome sequencing to study the core and pangenomes of soil and plant-associated prokaryotes.</title>
        <authorList>
            <person name="Whitman W."/>
        </authorList>
    </citation>
    <scope>NUCLEOTIDE SEQUENCE [LARGE SCALE GENOMIC DNA]</scope>
    <source>
        <strain evidence="3 4">M8UP14</strain>
    </source>
</reference>
<evidence type="ECO:0000256" key="2">
    <source>
        <dbReference type="SAM" id="SignalP"/>
    </source>
</evidence>
<proteinExistence type="predicted"/>
<dbReference type="RefSeq" id="WP_184221787.1">
    <property type="nucleotide sequence ID" value="NZ_JACHIP010000007.1"/>
</dbReference>
<dbReference type="EMBL" id="JACHIP010000007">
    <property type="protein sequence ID" value="MBB5059880.1"/>
    <property type="molecule type" value="Genomic_DNA"/>
</dbReference>
<feature type="signal peptide" evidence="2">
    <location>
        <begin position="1"/>
        <end position="21"/>
    </location>
</feature>
<feature type="region of interest" description="Disordered" evidence="1">
    <location>
        <begin position="27"/>
        <end position="70"/>
    </location>
</feature>
<keyword evidence="2" id="KW-0732">Signal</keyword>
<dbReference type="AlphaFoldDB" id="A0A7W7ZH89"/>
<dbReference type="Proteomes" id="UP000540989">
    <property type="component" value="Unassembled WGS sequence"/>
</dbReference>
<evidence type="ECO:0000256" key="1">
    <source>
        <dbReference type="SAM" id="MobiDB-lite"/>
    </source>
</evidence>
<keyword evidence="4" id="KW-1185">Reference proteome</keyword>
<comment type="caution">
    <text evidence="3">The sequence shown here is derived from an EMBL/GenBank/DDBJ whole genome shotgun (WGS) entry which is preliminary data.</text>
</comment>
<protein>
    <submittedName>
        <fullName evidence="3">Uncharacterized protein</fullName>
    </submittedName>
</protein>
<organism evidence="3 4">
    <name type="scientific">Granulicella aggregans</name>
    <dbReference type="NCBI Taxonomy" id="474949"/>
    <lineage>
        <taxon>Bacteria</taxon>
        <taxon>Pseudomonadati</taxon>
        <taxon>Acidobacteriota</taxon>
        <taxon>Terriglobia</taxon>
        <taxon>Terriglobales</taxon>
        <taxon>Acidobacteriaceae</taxon>
        <taxon>Granulicella</taxon>
    </lineage>
</organism>
<sequence length="708" mass="74807">MKCLRGFSNLLLVLLVISVSAAGVEGKDSREQNLAGSPIDGMSGQSRATNTAEPQSPKAGGLVSDKSRPTTNLMGNQPAIWLASHDQAAGSFTGKETLEIPSGTRSISLCFTGARGGSGVETAMGNDLILQAAIAFRRGSEKAMQFAVDRQTEWVLDKDAPAVCTDPLAFEAPGAPTNAVLSVYERVPAPPTATVSAAWNKESNLASSTTYSYKVTCFDHYESGPGATYTATTTAQGQAFALNIRPPGGNALANGNTPCTQYEIYRSSSSDGSFNSIGTVPANLTGSTPFYDTGLTPASHGPPAPARLYYNAHILNGSNYATGVLPYNQVLEPVSSSYSGWTRSTVFLPAIILSDDTSNRGWCGIGTSRLSEGDIGGYGQYIAQFPNTDLFYGFSWFTRGMISAGRNSLNLGVPGGRLDWMNTNHGRNAFRRFALQFCHGIVSEFGINDVDNSVTWQNLAINKMQEAFGYRRKGVPYVATTLEPVTTDSVDNFMTTANQKPIGAAAARISYNDWVRSPCVADQNLNSSTGKVTLGTPIAPVSNTCPAGSSMTPLISKYFDAAATAECDYDGRQTLDGGYWCPPSGSGLTGTVIGTPSTTKVQIKGTALTVNQFSGYNLVMTSGPATGQMAIIFTNDKDGTLSLFANGVSWPGGGKPLRGFSTAPAPGDKFHLYRILTTDGLHGTTGWNREIAGPAFAAWLSAKFPVGY</sequence>
<feature type="chain" id="PRO_5030853502" evidence="2">
    <location>
        <begin position="22"/>
        <end position="708"/>
    </location>
</feature>
<evidence type="ECO:0000313" key="4">
    <source>
        <dbReference type="Proteomes" id="UP000540989"/>
    </source>
</evidence>
<name>A0A7W7ZH89_9BACT</name>
<evidence type="ECO:0000313" key="3">
    <source>
        <dbReference type="EMBL" id="MBB5059880.1"/>
    </source>
</evidence>